<dbReference type="GO" id="GO:0008483">
    <property type="term" value="F:transaminase activity"/>
    <property type="evidence" value="ECO:0007669"/>
    <property type="project" value="UniProtKB-KW"/>
</dbReference>
<evidence type="ECO:0000256" key="3">
    <source>
        <dbReference type="ARBA" id="ARBA00022679"/>
    </source>
</evidence>
<dbReference type="Pfam" id="PF00155">
    <property type="entry name" value="Aminotran_1_2"/>
    <property type="match status" value="1"/>
</dbReference>
<gene>
    <name evidence="6" type="ORF">AACH11_10735</name>
</gene>
<accession>A0ABU9BA34</accession>
<keyword evidence="3" id="KW-0808">Transferase</keyword>
<evidence type="ECO:0000313" key="6">
    <source>
        <dbReference type="EMBL" id="MEK8026433.1"/>
    </source>
</evidence>
<dbReference type="InterPro" id="IPR015421">
    <property type="entry name" value="PyrdxlP-dep_Trfase_major"/>
</dbReference>
<feature type="domain" description="Aminotransferase class I/classII large" evidence="5">
    <location>
        <begin position="64"/>
        <end position="387"/>
    </location>
</feature>
<evidence type="ECO:0000313" key="7">
    <source>
        <dbReference type="Proteomes" id="UP001368500"/>
    </source>
</evidence>
<evidence type="ECO:0000256" key="2">
    <source>
        <dbReference type="ARBA" id="ARBA00022576"/>
    </source>
</evidence>
<dbReference type="EMBL" id="JBBUTF010000008">
    <property type="protein sequence ID" value="MEK8026433.1"/>
    <property type="molecule type" value="Genomic_DNA"/>
</dbReference>
<keyword evidence="2 6" id="KW-0032">Aminotransferase</keyword>
<sequence length="410" mass="42957">MTPPWTLARRAARLNPSVIRDLLKCSERPEILSLAGGLPAPETFAVEPMRAAFDHVLREAPLAALQYAASEGHGPLREQVAAALRGRGIAEACASRVLITTGSQQGLDLVARVLLDPGSTLAVETPTYLGALQAFSPCEPRFVGLASDGQGARPQALDALAAATPDLRAAYLQPNFQNPSGRLMTAERRAAIVAVAQARGVPLIEDDPYGELWFDAPPPAPLAALWPAGTLLLGSFSKVLAPGLRLGWLLAPAPLYPKLLQAKQAADLHSPGLNQRVVSALLDDGLLERHLPAVRERYRGQAEAMDAALRRHLPPGTDWQRPAGGMFFWLRLPAGLDAAALLPSALAAGVAYVPGSAFHADGSGAATLRLSFVTLSPERIAEAVARLGAVLMAAMTAMAASPTASPAAVS</sequence>
<reference evidence="6 7" key="1">
    <citation type="submission" date="2024-04" db="EMBL/GenBank/DDBJ databases">
        <title>Novel species of the genus Ideonella isolated from streams.</title>
        <authorList>
            <person name="Lu H."/>
        </authorList>
    </citation>
    <scope>NUCLEOTIDE SEQUENCE [LARGE SCALE GENOMIC DNA]</scope>
    <source>
        <strain evidence="6 7">BYS139W</strain>
    </source>
</reference>
<keyword evidence="7" id="KW-1185">Reference proteome</keyword>
<protein>
    <submittedName>
        <fullName evidence="6">PLP-dependent aminotransferase family protein</fullName>
    </submittedName>
</protein>
<dbReference type="Gene3D" id="3.90.1150.10">
    <property type="entry name" value="Aspartate Aminotransferase, domain 1"/>
    <property type="match status" value="1"/>
</dbReference>
<proteinExistence type="predicted"/>
<dbReference type="InterPro" id="IPR050859">
    <property type="entry name" value="Class-I_PLP-dep_aminotransf"/>
</dbReference>
<dbReference type="Proteomes" id="UP001368500">
    <property type="component" value="Unassembled WGS sequence"/>
</dbReference>
<dbReference type="InterPro" id="IPR015424">
    <property type="entry name" value="PyrdxlP-dep_Trfase"/>
</dbReference>
<dbReference type="Gene3D" id="3.40.640.10">
    <property type="entry name" value="Type I PLP-dependent aspartate aminotransferase-like (Major domain)"/>
    <property type="match status" value="1"/>
</dbReference>
<evidence type="ECO:0000256" key="4">
    <source>
        <dbReference type="ARBA" id="ARBA00022898"/>
    </source>
</evidence>
<dbReference type="InterPro" id="IPR015422">
    <property type="entry name" value="PyrdxlP-dep_Trfase_small"/>
</dbReference>
<keyword evidence="4" id="KW-0663">Pyridoxal phosphate</keyword>
<comment type="caution">
    <text evidence="6">The sequence shown here is derived from an EMBL/GenBank/DDBJ whole genome shotgun (WGS) entry which is preliminary data.</text>
</comment>
<organism evidence="6 7">
    <name type="scientific">Pseudaquabacterium rugosum</name>
    <dbReference type="NCBI Taxonomy" id="2984194"/>
    <lineage>
        <taxon>Bacteria</taxon>
        <taxon>Pseudomonadati</taxon>
        <taxon>Pseudomonadota</taxon>
        <taxon>Betaproteobacteria</taxon>
        <taxon>Burkholderiales</taxon>
        <taxon>Sphaerotilaceae</taxon>
        <taxon>Pseudaquabacterium</taxon>
    </lineage>
</organism>
<comment type="cofactor">
    <cofactor evidence="1">
        <name>pyridoxal 5'-phosphate</name>
        <dbReference type="ChEBI" id="CHEBI:597326"/>
    </cofactor>
</comment>
<dbReference type="SUPFAM" id="SSF53383">
    <property type="entry name" value="PLP-dependent transferases"/>
    <property type="match status" value="1"/>
</dbReference>
<evidence type="ECO:0000259" key="5">
    <source>
        <dbReference type="Pfam" id="PF00155"/>
    </source>
</evidence>
<dbReference type="InterPro" id="IPR004839">
    <property type="entry name" value="Aminotransferase_I/II_large"/>
</dbReference>
<dbReference type="PANTHER" id="PTHR42790">
    <property type="entry name" value="AMINOTRANSFERASE"/>
    <property type="match status" value="1"/>
</dbReference>
<dbReference type="PANTHER" id="PTHR42790:SF19">
    <property type="entry name" value="KYNURENINE_ALPHA-AMINOADIPATE AMINOTRANSFERASE, MITOCHONDRIAL"/>
    <property type="match status" value="1"/>
</dbReference>
<dbReference type="RefSeq" id="WP_341374217.1">
    <property type="nucleotide sequence ID" value="NZ_JBBUTF010000008.1"/>
</dbReference>
<name>A0ABU9BA34_9BURK</name>
<evidence type="ECO:0000256" key="1">
    <source>
        <dbReference type="ARBA" id="ARBA00001933"/>
    </source>
</evidence>
<dbReference type="CDD" id="cd00609">
    <property type="entry name" value="AAT_like"/>
    <property type="match status" value="1"/>
</dbReference>